<dbReference type="AlphaFoldDB" id="A0A4R6MR64"/>
<keyword evidence="2" id="KW-1185">Reference proteome</keyword>
<dbReference type="EMBL" id="SNXE01000017">
    <property type="protein sequence ID" value="TDP04504.1"/>
    <property type="molecule type" value="Genomic_DNA"/>
</dbReference>
<protein>
    <submittedName>
        <fullName evidence="1">Uncharacterized protein</fullName>
    </submittedName>
</protein>
<evidence type="ECO:0000313" key="2">
    <source>
        <dbReference type="Proteomes" id="UP000295357"/>
    </source>
</evidence>
<dbReference type="Proteomes" id="UP000295357">
    <property type="component" value="Unassembled WGS sequence"/>
</dbReference>
<organism evidence="1 2">
    <name type="scientific">Roseateles asaccharophilus</name>
    <dbReference type="NCBI Taxonomy" id="582607"/>
    <lineage>
        <taxon>Bacteria</taxon>
        <taxon>Pseudomonadati</taxon>
        <taxon>Pseudomonadota</taxon>
        <taxon>Betaproteobacteria</taxon>
        <taxon>Burkholderiales</taxon>
        <taxon>Sphaerotilaceae</taxon>
        <taxon>Roseateles</taxon>
    </lineage>
</organism>
<comment type="caution">
    <text evidence="1">The sequence shown here is derived from an EMBL/GenBank/DDBJ whole genome shotgun (WGS) entry which is preliminary data.</text>
</comment>
<evidence type="ECO:0000313" key="1">
    <source>
        <dbReference type="EMBL" id="TDP04504.1"/>
    </source>
</evidence>
<gene>
    <name evidence="1" type="ORF">DFR39_1172</name>
</gene>
<name>A0A4R6MR64_9BURK</name>
<accession>A0A4R6MR64</accession>
<sequence>MPAWQSQRTLNEVICCFVLQFRSYVVQFYLHRDSHVSNRTDHNNVGRSFRAMSNVSIRPVFGRGWIHHAVLDVELVVVSEDFKGLGADAGHGR</sequence>
<proteinExistence type="predicted"/>
<reference evidence="1 2" key="1">
    <citation type="submission" date="2019-03" db="EMBL/GenBank/DDBJ databases">
        <title>Genomic Encyclopedia of Type Strains, Phase IV (KMG-IV): sequencing the most valuable type-strain genomes for metagenomic binning, comparative biology and taxonomic classification.</title>
        <authorList>
            <person name="Goeker M."/>
        </authorList>
    </citation>
    <scope>NUCLEOTIDE SEQUENCE [LARGE SCALE GENOMIC DNA]</scope>
    <source>
        <strain evidence="1 2">DSM 25082</strain>
    </source>
</reference>